<dbReference type="Proteomes" id="UP000491334">
    <property type="component" value="Unassembled WGS sequence"/>
</dbReference>
<proteinExistence type="predicted"/>
<evidence type="ECO:0000313" key="2">
    <source>
        <dbReference type="EMBL" id="KAB6916431.1"/>
    </source>
</evidence>
<evidence type="ECO:0000313" key="1">
    <source>
        <dbReference type="EMBL" id="KAB6910719.1"/>
    </source>
</evidence>
<organism evidence="2 4">
    <name type="scientific">Bifidobacterium longum</name>
    <dbReference type="NCBI Taxonomy" id="216816"/>
    <lineage>
        <taxon>Bacteria</taxon>
        <taxon>Bacillati</taxon>
        <taxon>Actinomycetota</taxon>
        <taxon>Actinomycetes</taxon>
        <taxon>Bifidobacteriales</taxon>
        <taxon>Bifidobacteriaceae</taxon>
        <taxon>Bifidobacterium</taxon>
    </lineage>
</organism>
<comment type="caution">
    <text evidence="2">The sequence shown here is derived from an EMBL/GenBank/DDBJ whole genome shotgun (WGS) entry which is preliminary data.</text>
</comment>
<accession>A0A6I1BWL6</accession>
<name>A0A6I1BWL6_BIFLN</name>
<sequence>MLHLYHDETPTDVEPVCPKHGCTLYPARPIPCPECEEEAEEEAEEEYHIER</sequence>
<gene>
    <name evidence="1" type="ORF">GBJ98_10190</name>
    <name evidence="2" type="ORF">GBK06_10000</name>
</gene>
<dbReference type="Proteomes" id="UP000481350">
    <property type="component" value="Unassembled WGS sequence"/>
</dbReference>
<dbReference type="AlphaFoldDB" id="A0A6I1BWL6"/>
<protein>
    <submittedName>
        <fullName evidence="2">Ferredoxin</fullName>
    </submittedName>
</protein>
<evidence type="ECO:0000313" key="4">
    <source>
        <dbReference type="Proteomes" id="UP000491334"/>
    </source>
</evidence>
<dbReference type="EMBL" id="WDZP01000030">
    <property type="protein sequence ID" value="KAB6916431.1"/>
    <property type="molecule type" value="Genomic_DNA"/>
</dbReference>
<reference evidence="3 4" key="1">
    <citation type="journal article" date="2019" name="Nat. Med.">
        <title>A library of human gut bacterial isolates paired with longitudinal multiomics data enables mechanistic microbiome research.</title>
        <authorList>
            <person name="Poyet M."/>
            <person name="Groussin M."/>
            <person name="Gibbons S.M."/>
            <person name="Avila-Pacheco J."/>
            <person name="Jiang X."/>
            <person name="Kearney S.M."/>
            <person name="Perrotta A.R."/>
            <person name="Berdy B."/>
            <person name="Zhao S."/>
            <person name="Lieberman T.D."/>
            <person name="Swanson P.K."/>
            <person name="Smith M."/>
            <person name="Roesemann S."/>
            <person name="Alexander J.E."/>
            <person name="Rich S.A."/>
            <person name="Livny J."/>
            <person name="Vlamakis H."/>
            <person name="Clish C."/>
            <person name="Bullock K."/>
            <person name="Deik A."/>
            <person name="Scott J."/>
            <person name="Pierce K.A."/>
            <person name="Xavier R.J."/>
            <person name="Alm E.J."/>
        </authorList>
    </citation>
    <scope>NUCLEOTIDE SEQUENCE [LARGE SCALE GENOMIC DNA]</scope>
    <source>
        <strain evidence="1 3">BIOML-A283</strain>
        <strain evidence="2 4">BIOML-A284</strain>
    </source>
</reference>
<evidence type="ECO:0000313" key="3">
    <source>
        <dbReference type="Proteomes" id="UP000481350"/>
    </source>
</evidence>
<dbReference type="EMBL" id="WDZO01000034">
    <property type="protein sequence ID" value="KAB6910719.1"/>
    <property type="molecule type" value="Genomic_DNA"/>
</dbReference>